<organism evidence="6 7">
    <name type="scientific">Mycena venus</name>
    <dbReference type="NCBI Taxonomy" id="2733690"/>
    <lineage>
        <taxon>Eukaryota</taxon>
        <taxon>Fungi</taxon>
        <taxon>Dikarya</taxon>
        <taxon>Basidiomycota</taxon>
        <taxon>Agaricomycotina</taxon>
        <taxon>Agaricomycetes</taxon>
        <taxon>Agaricomycetidae</taxon>
        <taxon>Agaricales</taxon>
        <taxon>Marasmiineae</taxon>
        <taxon>Mycenaceae</taxon>
        <taxon>Mycena</taxon>
    </lineage>
</organism>
<dbReference type="SUPFAM" id="SSF53474">
    <property type="entry name" value="alpha/beta-Hydrolases"/>
    <property type="match status" value="1"/>
</dbReference>
<evidence type="ECO:0000313" key="6">
    <source>
        <dbReference type="EMBL" id="KAF7341439.1"/>
    </source>
</evidence>
<evidence type="ECO:0000256" key="4">
    <source>
        <dbReference type="ARBA" id="ARBA00022801"/>
    </source>
</evidence>
<accession>A0A8H7CKU5</accession>
<dbReference type="EMBL" id="JACAZI010000018">
    <property type="protein sequence ID" value="KAF7341439.1"/>
    <property type="molecule type" value="Genomic_DNA"/>
</dbReference>
<evidence type="ECO:0000313" key="7">
    <source>
        <dbReference type="Proteomes" id="UP000620124"/>
    </source>
</evidence>
<keyword evidence="4" id="KW-0378">Hydrolase</keyword>
<keyword evidence="3" id="KW-0645">Protease</keyword>
<evidence type="ECO:0000256" key="5">
    <source>
        <dbReference type="ARBA" id="ARBA00023180"/>
    </source>
</evidence>
<reference evidence="6" key="1">
    <citation type="submission" date="2020-05" db="EMBL/GenBank/DDBJ databases">
        <title>Mycena genomes resolve the evolution of fungal bioluminescence.</title>
        <authorList>
            <person name="Tsai I.J."/>
        </authorList>
    </citation>
    <scope>NUCLEOTIDE SEQUENCE</scope>
    <source>
        <strain evidence="6">CCC161011</strain>
    </source>
</reference>
<dbReference type="Pfam" id="PF00450">
    <property type="entry name" value="Peptidase_S10"/>
    <property type="match status" value="1"/>
</dbReference>
<sequence>MWDYALNFTFPWSLGGEDLYDIPDALNPEVPASGQNPNTSPSPAEVYMNGQRCMPPHRRTGWRLFRIHLIHRRETALAEIPVPSRCTIALIQYQTHQTRPMVFLSDLATNSSARGVGIIFYSRNDDSIVAHRGTGWPSNMMFRGVQGFTCKPATAFTNDDGNFAGIVHQERNLTYTLFQGAGHTVPQYVPAAALVFVREFVLGSTTTGLVGSYTGKVSGGEDPKLAQDVLPGGTVIFFGDGSDGKTTVSTAWPSATVAAWDAFIATATAKQPESSSQAMGS</sequence>
<keyword evidence="2 6" id="KW-0121">Carboxypeptidase</keyword>
<dbReference type="AlphaFoldDB" id="A0A8H7CKU5"/>
<dbReference type="GO" id="GO:0004185">
    <property type="term" value="F:serine-type carboxypeptidase activity"/>
    <property type="evidence" value="ECO:0007669"/>
    <property type="project" value="InterPro"/>
</dbReference>
<keyword evidence="7" id="KW-1185">Reference proteome</keyword>
<dbReference type="InterPro" id="IPR001563">
    <property type="entry name" value="Peptidase_S10"/>
</dbReference>
<gene>
    <name evidence="6" type="ORF">MVEN_01881000</name>
</gene>
<dbReference type="InterPro" id="IPR029058">
    <property type="entry name" value="AB_hydrolase_fold"/>
</dbReference>
<keyword evidence="5" id="KW-0325">Glycoprotein</keyword>
<proteinExistence type="inferred from homology"/>
<evidence type="ECO:0000256" key="1">
    <source>
        <dbReference type="ARBA" id="ARBA00009431"/>
    </source>
</evidence>
<dbReference type="Proteomes" id="UP000620124">
    <property type="component" value="Unassembled WGS sequence"/>
</dbReference>
<evidence type="ECO:0000256" key="2">
    <source>
        <dbReference type="ARBA" id="ARBA00022645"/>
    </source>
</evidence>
<evidence type="ECO:0000256" key="3">
    <source>
        <dbReference type="ARBA" id="ARBA00022670"/>
    </source>
</evidence>
<dbReference type="OrthoDB" id="443318at2759"/>
<protein>
    <submittedName>
        <fullName evidence="6">Carboxypeptidase</fullName>
    </submittedName>
</protein>
<dbReference type="Gene3D" id="3.40.50.1820">
    <property type="entry name" value="alpha/beta hydrolase"/>
    <property type="match status" value="1"/>
</dbReference>
<comment type="caution">
    <text evidence="6">The sequence shown here is derived from an EMBL/GenBank/DDBJ whole genome shotgun (WGS) entry which is preliminary data.</text>
</comment>
<name>A0A8H7CKU5_9AGAR</name>
<dbReference type="GO" id="GO:0006508">
    <property type="term" value="P:proteolysis"/>
    <property type="evidence" value="ECO:0007669"/>
    <property type="project" value="UniProtKB-KW"/>
</dbReference>
<comment type="similarity">
    <text evidence="1">Belongs to the peptidase S10 family.</text>
</comment>